<dbReference type="SUPFAM" id="SSF48239">
    <property type="entry name" value="Terpenoid cyclases/Protein prenyltransferases"/>
    <property type="match status" value="1"/>
</dbReference>
<dbReference type="Proteomes" id="UP000477750">
    <property type="component" value="Unassembled WGS sequence"/>
</dbReference>
<protein>
    <recommendedName>
        <fullName evidence="3">Prenyltransferase</fullName>
    </recommendedName>
</protein>
<comment type="caution">
    <text evidence="1">The sequence shown here is derived from an EMBL/GenBank/DDBJ whole genome shotgun (WGS) entry which is preliminary data.</text>
</comment>
<organism evidence="1 2">
    <name type="scientific">Glycomyces albidus</name>
    <dbReference type="NCBI Taxonomy" id="2656774"/>
    <lineage>
        <taxon>Bacteria</taxon>
        <taxon>Bacillati</taxon>
        <taxon>Actinomycetota</taxon>
        <taxon>Actinomycetes</taxon>
        <taxon>Glycomycetales</taxon>
        <taxon>Glycomycetaceae</taxon>
        <taxon>Glycomyces</taxon>
    </lineage>
</organism>
<dbReference type="EMBL" id="WIAO01000001">
    <property type="protein sequence ID" value="MQM23969.1"/>
    <property type="molecule type" value="Genomic_DNA"/>
</dbReference>
<sequence>MARIDDTATAAAARFVWTAGSLVDQRRMAYFLGTGSADAVRDAVLAHAAEGGGFAFALEPDVKGPEPQPISAMAALEVLDEAGRLDAGTGAAVCGWLARHTAPDGGVPDLLESIAAYPHPPWVQPPPQDRGGLLTTARTAGILRRNGIEHEWVEGAAAFCRDRIDALETSHPYEVFSIAAFLGSEPDRVWAERAAKRIGDLVRSAGLVLLDPERPEGHESPPGYAPGEHHLACDFAPEPGSAGAAWFSTAEMTAALDFRAREQREDGGWPIHYRRWHPGIEQQARPGFTLAALRTLRAWEGTA</sequence>
<evidence type="ECO:0000313" key="2">
    <source>
        <dbReference type="Proteomes" id="UP000477750"/>
    </source>
</evidence>
<evidence type="ECO:0000313" key="1">
    <source>
        <dbReference type="EMBL" id="MQM23969.1"/>
    </source>
</evidence>
<proteinExistence type="predicted"/>
<name>A0A6L5G2Q7_9ACTN</name>
<accession>A0A6L5G2Q7</accession>
<keyword evidence="2" id="KW-1185">Reference proteome</keyword>
<gene>
    <name evidence="1" type="ORF">GFD30_00025</name>
</gene>
<reference evidence="1 2" key="1">
    <citation type="submission" date="2019-10" db="EMBL/GenBank/DDBJ databases">
        <title>Glycomyces albidus sp. nov., a novel actinomycete isolated from rhizosphere soil of wheat (Triticum aestivum L.).</title>
        <authorList>
            <person name="Qian L."/>
        </authorList>
    </citation>
    <scope>NUCLEOTIDE SEQUENCE [LARGE SCALE GENOMIC DNA]</scope>
    <source>
        <strain evidence="1 2">NEAU-7082</strain>
    </source>
</reference>
<evidence type="ECO:0008006" key="3">
    <source>
        <dbReference type="Google" id="ProtNLM"/>
    </source>
</evidence>
<dbReference type="AlphaFoldDB" id="A0A6L5G2Q7"/>
<dbReference type="RefSeq" id="WP_153023191.1">
    <property type="nucleotide sequence ID" value="NZ_WIAO01000001.1"/>
</dbReference>
<dbReference type="InterPro" id="IPR008930">
    <property type="entry name" value="Terpenoid_cyclase/PrenylTrfase"/>
</dbReference>